<accession>A0AA36NIR7</accession>
<keyword evidence="4" id="KW-1185">Reference proteome</keyword>
<keyword evidence="2" id="KW-0732">Signal</keyword>
<evidence type="ECO:0000256" key="2">
    <source>
        <dbReference type="SAM" id="SignalP"/>
    </source>
</evidence>
<evidence type="ECO:0000313" key="4">
    <source>
        <dbReference type="Proteomes" id="UP001178507"/>
    </source>
</evidence>
<comment type="caution">
    <text evidence="3">The sequence shown here is derived from an EMBL/GenBank/DDBJ whole genome shotgun (WGS) entry which is preliminary data.</text>
</comment>
<proteinExistence type="predicted"/>
<feature type="region of interest" description="Disordered" evidence="1">
    <location>
        <begin position="24"/>
        <end position="55"/>
    </location>
</feature>
<protein>
    <submittedName>
        <fullName evidence="3">Uncharacterized protein</fullName>
    </submittedName>
</protein>
<dbReference type="AlphaFoldDB" id="A0AA36NIR7"/>
<gene>
    <name evidence="3" type="ORF">EVOR1521_LOCUS26441</name>
</gene>
<dbReference type="Proteomes" id="UP001178507">
    <property type="component" value="Unassembled WGS sequence"/>
</dbReference>
<feature type="chain" id="PRO_5041213627" evidence="2">
    <location>
        <begin position="24"/>
        <end position="108"/>
    </location>
</feature>
<reference evidence="3" key="1">
    <citation type="submission" date="2023-08" db="EMBL/GenBank/DDBJ databases">
        <authorList>
            <person name="Chen Y."/>
            <person name="Shah S."/>
            <person name="Dougan E. K."/>
            <person name="Thang M."/>
            <person name="Chan C."/>
        </authorList>
    </citation>
    <scope>NUCLEOTIDE SEQUENCE</scope>
</reference>
<evidence type="ECO:0000313" key="3">
    <source>
        <dbReference type="EMBL" id="CAJ1403868.1"/>
    </source>
</evidence>
<evidence type="ECO:0000256" key="1">
    <source>
        <dbReference type="SAM" id="MobiDB-lite"/>
    </source>
</evidence>
<organism evidence="3 4">
    <name type="scientific">Effrenium voratum</name>
    <dbReference type="NCBI Taxonomy" id="2562239"/>
    <lineage>
        <taxon>Eukaryota</taxon>
        <taxon>Sar</taxon>
        <taxon>Alveolata</taxon>
        <taxon>Dinophyceae</taxon>
        <taxon>Suessiales</taxon>
        <taxon>Symbiodiniaceae</taxon>
        <taxon>Effrenium</taxon>
    </lineage>
</organism>
<name>A0AA36NIR7_9DINO</name>
<sequence>MPSQWLAWLKAAFLVLVPSGLHCASDSPSPAPDIKQTHSKDTASPRCSRRSGGANLLPLENPSGCRTSCSFDQSVCLTEHGARERGSEVSFGTLVCWLACKDYGQKLR</sequence>
<feature type="signal peptide" evidence="2">
    <location>
        <begin position="1"/>
        <end position="23"/>
    </location>
</feature>
<dbReference type="EMBL" id="CAUJNA010003513">
    <property type="protein sequence ID" value="CAJ1403868.1"/>
    <property type="molecule type" value="Genomic_DNA"/>
</dbReference>